<evidence type="ECO:0000313" key="4">
    <source>
        <dbReference type="Proteomes" id="UP001642484"/>
    </source>
</evidence>
<protein>
    <recommendedName>
        <fullName evidence="2">KN17 SH3-like domain-containing protein</fullName>
    </recommendedName>
</protein>
<keyword evidence="4" id="KW-1185">Reference proteome</keyword>
<dbReference type="InterPro" id="IPR041330">
    <property type="entry name" value="KN17_SH3"/>
</dbReference>
<dbReference type="Gene3D" id="2.30.30.140">
    <property type="match status" value="1"/>
</dbReference>
<evidence type="ECO:0000313" key="3">
    <source>
        <dbReference type="EMBL" id="CAK9012484.1"/>
    </source>
</evidence>
<dbReference type="Proteomes" id="UP001642484">
    <property type="component" value="Unassembled WGS sequence"/>
</dbReference>
<dbReference type="Pfam" id="PF01885">
    <property type="entry name" value="PTS_2-RNA"/>
    <property type="match status" value="1"/>
</dbReference>
<name>A0ABP0JDP1_9DINO</name>
<evidence type="ECO:0000259" key="2">
    <source>
        <dbReference type="Pfam" id="PF18131"/>
    </source>
</evidence>
<dbReference type="SUPFAM" id="SSF56399">
    <property type="entry name" value="ADP-ribosylation"/>
    <property type="match status" value="1"/>
</dbReference>
<feature type="region of interest" description="Disordered" evidence="1">
    <location>
        <begin position="125"/>
        <end position="202"/>
    </location>
</feature>
<gene>
    <name evidence="3" type="ORF">CCMP2556_LOCUS10873</name>
</gene>
<accession>A0ABP0JDP1</accession>
<comment type="caution">
    <text evidence="3">The sequence shown here is derived from an EMBL/GenBank/DDBJ whole genome shotgun (WGS) entry which is preliminary data.</text>
</comment>
<dbReference type="InterPro" id="IPR042081">
    <property type="entry name" value="RNA_2'-PTrans_C"/>
</dbReference>
<feature type="domain" description="KN17 SH3-like" evidence="2">
    <location>
        <begin position="336"/>
        <end position="378"/>
    </location>
</feature>
<dbReference type="Gene3D" id="3.20.170.30">
    <property type="match status" value="1"/>
</dbReference>
<organism evidence="3 4">
    <name type="scientific">Durusdinium trenchii</name>
    <dbReference type="NCBI Taxonomy" id="1381693"/>
    <lineage>
        <taxon>Eukaryota</taxon>
        <taxon>Sar</taxon>
        <taxon>Alveolata</taxon>
        <taxon>Dinophyceae</taxon>
        <taxon>Suessiales</taxon>
        <taxon>Symbiodiniaceae</taxon>
        <taxon>Durusdinium</taxon>
    </lineage>
</organism>
<dbReference type="EMBL" id="CAXAMN010005113">
    <property type="protein sequence ID" value="CAK9012484.1"/>
    <property type="molecule type" value="Genomic_DNA"/>
</dbReference>
<sequence>MQRTGWLQHAQGEWWVAAWSGHTQDRVVGPAARVPHDELPEELIHGSYRRHTASIQKKGLLHQSRDLHFHDPRSSSGKWRLVLETCVTIDVKRASDLGCDFRKTGNDVWLCERNVPPEAIKSIEAWEDPKDTAPPTERAGGSGAEFSRGRERQEGLKLTLSLEKSSPLTPRRPEAEADDPMGEIKGEKLGSLPDVGLEGKPMPEAVDKKEEDVYMEGPSGPMPSKGASKVLQDCCGNPFCRSVSKETNSREISKPSIDVTPQGYVHLAPPHYRWQISERCQLGVRRNVLADAFESHEGRDVKALVTSANTVQYFEPLPAMKCCVIDEWYGYSGAEPWLTEGIIVKVMHPDLAGGKYYRKKGKVERVRQQFAAEIRMLEGRCIDELAKDRDTKPGQASQGTACTAEVSVFATSAKKVAGPVAAMPFLPQIDEALMAGFYRALLLGYDLNVEAIKVAFDYELENLRECILYCQRVNTDNVDISDLLAYTMTLLTHAKCAFQSADKDGNFKEPPLPQVLDYQRYNSTARVRPMAHKIRALGYDPELKRTEVEKAILVLQSEMFVSEDFLEDNDLRDLFLFKS</sequence>
<evidence type="ECO:0000256" key="1">
    <source>
        <dbReference type="SAM" id="MobiDB-lite"/>
    </source>
</evidence>
<dbReference type="Pfam" id="PF18131">
    <property type="entry name" value="KN17_SH3"/>
    <property type="match status" value="1"/>
</dbReference>
<proteinExistence type="predicted"/>
<dbReference type="InterPro" id="IPR002745">
    <property type="entry name" value="Ptrans_KptA/Tpt1"/>
</dbReference>
<reference evidence="3 4" key="1">
    <citation type="submission" date="2024-02" db="EMBL/GenBank/DDBJ databases">
        <authorList>
            <person name="Chen Y."/>
            <person name="Shah S."/>
            <person name="Dougan E. K."/>
            <person name="Thang M."/>
            <person name="Chan C."/>
        </authorList>
    </citation>
    <scope>NUCLEOTIDE SEQUENCE [LARGE SCALE GENOMIC DNA]</scope>
</reference>